<dbReference type="GO" id="GO:0007165">
    <property type="term" value="P:signal transduction"/>
    <property type="evidence" value="ECO:0007669"/>
    <property type="project" value="InterPro"/>
</dbReference>
<dbReference type="Gene3D" id="3.40.50.300">
    <property type="entry name" value="P-loop containing nucleotide triphosphate hydrolases"/>
    <property type="match status" value="1"/>
</dbReference>
<dbReference type="Pfam" id="PF01582">
    <property type="entry name" value="TIR"/>
    <property type="match status" value="1"/>
</dbReference>
<dbReference type="Gene3D" id="3.40.50.10140">
    <property type="entry name" value="Toll/interleukin-1 receptor homology (TIR) domain"/>
    <property type="match status" value="1"/>
</dbReference>
<dbReference type="Pfam" id="PF00931">
    <property type="entry name" value="NB-ARC"/>
    <property type="match status" value="1"/>
</dbReference>
<dbReference type="Pfam" id="PF20160">
    <property type="entry name" value="C-JID"/>
    <property type="match status" value="1"/>
</dbReference>
<dbReference type="SUPFAM" id="SSF52200">
    <property type="entry name" value="Toll/Interleukin receptor TIR domain"/>
    <property type="match status" value="1"/>
</dbReference>
<dbReference type="InterPro" id="IPR058192">
    <property type="entry name" value="WHD_ROQ1-like"/>
</dbReference>
<evidence type="ECO:0000256" key="6">
    <source>
        <dbReference type="ARBA" id="ARBA00023027"/>
    </source>
</evidence>
<evidence type="ECO:0000256" key="7">
    <source>
        <dbReference type="ARBA" id="ARBA00047304"/>
    </source>
</evidence>
<dbReference type="PROSITE" id="PS50104">
    <property type="entry name" value="TIR"/>
    <property type="match status" value="1"/>
</dbReference>
<evidence type="ECO:0000256" key="2">
    <source>
        <dbReference type="ARBA" id="ARBA00022614"/>
    </source>
</evidence>
<dbReference type="EMBL" id="CACSHJ010000096">
    <property type="protein sequence ID" value="CAA0407062.1"/>
    <property type="molecule type" value="Genomic_DNA"/>
</dbReference>
<dbReference type="InterPro" id="IPR045344">
    <property type="entry name" value="C-JID"/>
</dbReference>
<dbReference type="InterPro" id="IPR035897">
    <property type="entry name" value="Toll_tir_struct_dom_sf"/>
</dbReference>
<keyword evidence="4" id="KW-0378">Hydrolase</keyword>
<comment type="catalytic activity">
    <reaction evidence="7">
        <text>NAD(+) + H2O = ADP-D-ribose + nicotinamide + H(+)</text>
        <dbReference type="Rhea" id="RHEA:16301"/>
        <dbReference type="ChEBI" id="CHEBI:15377"/>
        <dbReference type="ChEBI" id="CHEBI:15378"/>
        <dbReference type="ChEBI" id="CHEBI:17154"/>
        <dbReference type="ChEBI" id="CHEBI:57540"/>
        <dbReference type="ChEBI" id="CHEBI:57967"/>
        <dbReference type="EC" id="3.2.2.6"/>
    </reaction>
    <physiologicalReaction direction="left-to-right" evidence="7">
        <dbReference type="Rhea" id="RHEA:16302"/>
    </physiologicalReaction>
</comment>
<dbReference type="InterPro" id="IPR032675">
    <property type="entry name" value="LRR_dom_sf"/>
</dbReference>
<gene>
    <name evidence="9" type="ORF">C24_LOCUS24283</name>
</gene>
<dbReference type="EC" id="3.2.2.6" evidence="1"/>
<evidence type="ECO:0000256" key="1">
    <source>
        <dbReference type="ARBA" id="ARBA00011982"/>
    </source>
</evidence>
<reference evidence="9 10" key="1">
    <citation type="submission" date="2019-12" db="EMBL/GenBank/DDBJ databases">
        <authorList>
            <person name="Jiao W.-B."/>
            <person name="Schneeberger K."/>
        </authorList>
    </citation>
    <scope>NUCLEOTIDE SEQUENCE [LARGE SCALE GENOMIC DNA]</scope>
    <source>
        <strain evidence="10">cv. C24</strain>
    </source>
</reference>
<dbReference type="PRINTS" id="PR00364">
    <property type="entry name" value="DISEASERSIST"/>
</dbReference>
<dbReference type="FunFam" id="3.80.10.10:FF:000386">
    <property type="entry name" value="Disease resistance protein RPS4"/>
    <property type="match status" value="1"/>
</dbReference>
<dbReference type="FunFam" id="3.40.50.300:FF:001002">
    <property type="entry name" value="Disease resistance protein (TIR-NBS-LRR class)"/>
    <property type="match status" value="1"/>
</dbReference>
<dbReference type="InterPro" id="IPR044974">
    <property type="entry name" value="Disease_R_plants"/>
</dbReference>
<dbReference type="GO" id="GO:0061809">
    <property type="term" value="F:NAD+ nucleosidase activity, cyclic ADP-ribose generating"/>
    <property type="evidence" value="ECO:0007669"/>
    <property type="project" value="UniProtKB-EC"/>
</dbReference>
<dbReference type="InterPro" id="IPR003593">
    <property type="entry name" value="AAA+_ATPase"/>
</dbReference>
<dbReference type="InterPro" id="IPR027417">
    <property type="entry name" value="P-loop_NTPase"/>
</dbReference>
<dbReference type="SMART" id="SM00255">
    <property type="entry name" value="TIR"/>
    <property type="match status" value="1"/>
</dbReference>
<feature type="domain" description="TIR" evidence="8">
    <location>
        <begin position="10"/>
        <end position="175"/>
    </location>
</feature>
<keyword evidence="3" id="KW-0677">Repeat</keyword>
<dbReference type="Gene3D" id="1.10.8.430">
    <property type="entry name" value="Helical domain of apoptotic protease-activating factors"/>
    <property type="match status" value="1"/>
</dbReference>
<dbReference type="Proteomes" id="UP000434276">
    <property type="component" value="Unassembled WGS sequence"/>
</dbReference>
<dbReference type="InterPro" id="IPR042197">
    <property type="entry name" value="Apaf_helical"/>
</dbReference>
<evidence type="ECO:0000313" key="10">
    <source>
        <dbReference type="Proteomes" id="UP000434276"/>
    </source>
</evidence>
<keyword evidence="5" id="KW-0611">Plant defense</keyword>
<dbReference type="Gene3D" id="3.80.10.10">
    <property type="entry name" value="Ribonuclease Inhibitor"/>
    <property type="match status" value="2"/>
</dbReference>
<dbReference type="AlphaFoldDB" id="A0A5S9YAJ8"/>
<dbReference type="InterPro" id="IPR000157">
    <property type="entry name" value="TIR_dom"/>
</dbReference>
<keyword evidence="6" id="KW-0520">NAD</keyword>
<organism evidence="9 10">
    <name type="scientific">Arabidopsis thaliana</name>
    <name type="common">Mouse-ear cress</name>
    <dbReference type="NCBI Taxonomy" id="3702"/>
    <lineage>
        <taxon>Eukaryota</taxon>
        <taxon>Viridiplantae</taxon>
        <taxon>Streptophyta</taxon>
        <taxon>Embryophyta</taxon>
        <taxon>Tracheophyta</taxon>
        <taxon>Spermatophyta</taxon>
        <taxon>Magnoliopsida</taxon>
        <taxon>eudicotyledons</taxon>
        <taxon>Gunneridae</taxon>
        <taxon>Pentapetalae</taxon>
        <taxon>rosids</taxon>
        <taxon>malvids</taxon>
        <taxon>Brassicales</taxon>
        <taxon>Brassicaceae</taxon>
        <taxon>Camelineae</taxon>
        <taxon>Arabidopsis</taxon>
    </lineage>
</organism>
<dbReference type="SUPFAM" id="SSF52058">
    <property type="entry name" value="L domain-like"/>
    <property type="match status" value="1"/>
</dbReference>
<dbReference type="GO" id="GO:0043531">
    <property type="term" value="F:ADP binding"/>
    <property type="evidence" value="ECO:0007669"/>
    <property type="project" value="InterPro"/>
</dbReference>
<dbReference type="Pfam" id="PF23282">
    <property type="entry name" value="WHD_ROQ1"/>
    <property type="match status" value="1"/>
</dbReference>
<protein>
    <recommendedName>
        <fullName evidence="1">ADP-ribosyl cyclase/cyclic ADP-ribose hydrolase</fullName>
        <ecNumber evidence="1">3.2.2.6</ecNumber>
    </recommendedName>
</protein>
<evidence type="ECO:0000256" key="4">
    <source>
        <dbReference type="ARBA" id="ARBA00022801"/>
    </source>
</evidence>
<dbReference type="InterPro" id="IPR011713">
    <property type="entry name" value="Leu-rich_rpt_3"/>
</dbReference>
<dbReference type="FunFam" id="3.40.50.10140:FF:000007">
    <property type="entry name" value="Disease resistance protein (TIR-NBS-LRR class)"/>
    <property type="match status" value="1"/>
</dbReference>
<dbReference type="SUPFAM" id="SSF46785">
    <property type="entry name" value="Winged helix' DNA-binding domain"/>
    <property type="match status" value="1"/>
</dbReference>
<proteinExistence type="predicted"/>
<dbReference type="OrthoDB" id="1077385at2759"/>
<dbReference type="Pfam" id="PF07725">
    <property type="entry name" value="LRR_3"/>
    <property type="match status" value="1"/>
</dbReference>
<dbReference type="ExpressionAtlas" id="A0A5S9YAJ8">
    <property type="expression patterns" value="baseline and differential"/>
</dbReference>
<evidence type="ECO:0000259" key="8">
    <source>
        <dbReference type="PROSITE" id="PS50104"/>
    </source>
</evidence>
<dbReference type="PANTHER" id="PTHR11017">
    <property type="entry name" value="LEUCINE-RICH REPEAT-CONTAINING PROTEIN"/>
    <property type="match status" value="1"/>
</dbReference>
<sequence length="1046" mass="119559">MALSCSSRKWENDLFLSFSGEDIRNGFLSHFHKEIDRKPILVFKDSDIKRGQSLGPKLKQAIRDSRIAVVIFSRKYASSSWCLNELLEIVKCKKECSQVVIPIFFRLDPTHVRKQTGVFGMNFEKTCHNKTEKMKIRLRRALTEVANITGYHSSVTCKNEAKMIKAIITDVLGELALTQPKDSEDFVGIETHIAEMNILLHFESKEVRMVGICGPSGIGKTTIARVLFNRLSSRFRCNVFIDRAFLSKSMEHYSGANLDDYNMMLHLQGIFLSEILGTRDIKINHLGAVGEMLKNHKVLIFIDDLENQVVLDTLAGHTNWFGCGSRIVVITKHKHLLEAHRIGHIYEVPLPSDPLALQILCQYAFRQNYPHDGFMELVSDPALRACKLPLVLTILGSLLRGRDRKYWMDMLLRFGKVQHGKTEEILKFIYNELNNKNDEAIFRHIAFFNGEKVDNIKSLLADSDLDVNTGIKNLVDKSLIRETCNTVEMHSLIQEMGKEIVRKQSSEPGEREFLVDCKEICDVLKDNTGTENVLGISLDIDGTDELHIHESAFKGMHKLQYLKISTKENKEVRLHLPEYLTYLPSKLRLLSWDLYPFKSMPCAFSTENLVDIDMKYSKLEKLWYGVQPLNRLKKMNLLGSKSLKEIPDLSMATNLETLNLGACSSLVELPFSVQYLNKLKTLNLSFCENLKTLPTSINLQALDCMNLSGCSRLRSFPDISTNISYFDLSQTGIEEVPWWIENFSKLREINMRNCQELQYVSLNISKLKHLEMVDFSDCGALNVASLNDSPITVAMSDDIHSKLPVYVKVSSSIPDDHFPRVELNFLDCFNLDQEALLQQQSVFKRLILSGEEVPSYFTHCTTGTSMINIPLLQTSLSQPFFRLMACAVVDFEPISMDHTSFLIEVYCQFIDGLGNHFGSAYWPMYFSTVPLGSHLVIFNCSLPLNGDYAYLAKRHYDHMDIQFHLTDDYSQIKLKGCAYEINRDSETEVKCVETEKKKQVKNVRELIKKQEQMMIDDIESGDSVRFLGGNIQCNVKGFRVKRLHKM</sequence>
<evidence type="ECO:0000256" key="3">
    <source>
        <dbReference type="ARBA" id="ARBA00022737"/>
    </source>
</evidence>
<dbReference type="InterPro" id="IPR002182">
    <property type="entry name" value="NB-ARC"/>
</dbReference>
<evidence type="ECO:0000313" key="9">
    <source>
        <dbReference type="EMBL" id="CAA0407062.1"/>
    </source>
</evidence>
<dbReference type="InterPro" id="IPR036390">
    <property type="entry name" value="WH_DNA-bd_sf"/>
</dbReference>
<name>A0A5S9YAJ8_ARATH</name>
<dbReference type="SMART" id="SM00382">
    <property type="entry name" value="AAA"/>
    <property type="match status" value="1"/>
</dbReference>
<keyword evidence="2" id="KW-0433">Leucine-rich repeat</keyword>
<dbReference type="PANTHER" id="PTHR11017:SF520">
    <property type="entry name" value="ADP-RIBOSYL CYCLASE_CYCLIC ADP-RIBOSE HYDROLASE"/>
    <property type="match status" value="1"/>
</dbReference>
<accession>A0A5S9YAJ8</accession>
<dbReference type="GO" id="GO:0006952">
    <property type="term" value="P:defense response"/>
    <property type="evidence" value="ECO:0007669"/>
    <property type="project" value="UniProtKB-KW"/>
</dbReference>
<dbReference type="SUPFAM" id="SSF52540">
    <property type="entry name" value="P-loop containing nucleoside triphosphate hydrolases"/>
    <property type="match status" value="1"/>
</dbReference>
<evidence type="ECO:0000256" key="5">
    <source>
        <dbReference type="ARBA" id="ARBA00022821"/>
    </source>
</evidence>